<feature type="signal peptide" evidence="1">
    <location>
        <begin position="1"/>
        <end position="18"/>
    </location>
</feature>
<keyword evidence="1" id="KW-0732">Signal</keyword>
<reference evidence="2 3" key="1">
    <citation type="submission" date="2020-06" db="EMBL/GenBank/DDBJ databases">
        <authorList>
            <person name="Li R."/>
            <person name="Bekaert M."/>
        </authorList>
    </citation>
    <scope>NUCLEOTIDE SEQUENCE [LARGE SCALE GENOMIC DNA]</scope>
    <source>
        <strain evidence="3">wild</strain>
    </source>
</reference>
<gene>
    <name evidence="2" type="ORF">MCOR_20961</name>
</gene>
<name>A0A6J8BN91_MYTCO</name>
<organism evidence="2 3">
    <name type="scientific">Mytilus coruscus</name>
    <name type="common">Sea mussel</name>
    <dbReference type="NCBI Taxonomy" id="42192"/>
    <lineage>
        <taxon>Eukaryota</taxon>
        <taxon>Metazoa</taxon>
        <taxon>Spiralia</taxon>
        <taxon>Lophotrochozoa</taxon>
        <taxon>Mollusca</taxon>
        <taxon>Bivalvia</taxon>
        <taxon>Autobranchia</taxon>
        <taxon>Pteriomorphia</taxon>
        <taxon>Mytilida</taxon>
        <taxon>Mytiloidea</taxon>
        <taxon>Mytilidae</taxon>
        <taxon>Mytilinae</taxon>
        <taxon>Mytilus</taxon>
    </lineage>
</organism>
<sequence length="350" mass="39456">MLTFTLVSLVDLTTAARAQSLSALDLHDMSFSQRQGIIGFHIHELLKTTRPGTDEQHAGDTSHHLRDISIFDFNVDEHDNLWERITDGITRAWSFEENHDERILMTEYLSLNGGDYISKYVANIDGLTSIELFAGCSLNEADGQKNKMDESVCPCDIKDSKAPMDIAENLLKGLCFSKIGMITCCQRCRTQKGDEIVSETDKTFLTAVLLNQKEHAATLWTHFENPMMTALVSSMYLTALANIQEQNFEENLQDEYNSHAKESPLHFGHQFNVEEFISHSSNQKDASKRFYSYTKAAANDAHLDTKSENITAKGSSSKKQKLTNTISVYSITMSGWFSFIKVCKVFSTEK</sequence>
<proteinExistence type="predicted"/>
<dbReference type="EMBL" id="CACVKT020003708">
    <property type="protein sequence ID" value="CAC5385415.1"/>
    <property type="molecule type" value="Genomic_DNA"/>
</dbReference>
<evidence type="ECO:0000256" key="1">
    <source>
        <dbReference type="SAM" id="SignalP"/>
    </source>
</evidence>
<dbReference type="AlphaFoldDB" id="A0A6J8BN91"/>
<dbReference type="Proteomes" id="UP000507470">
    <property type="component" value="Unassembled WGS sequence"/>
</dbReference>
<feature type="chain" id="PRO_5027037141" evidence="1">
    <location>
        <begin position="19"/>
        <end position="350"/>
    </location>
</feature>
<evidence type="ECO:0000313" key="3">
    <source>
        <dbReference type="Proteomes" id="UP000507470"/>
    </source>
</evidence>
<evidence type="ECO:0000313" key="2">
    <source>
        <dbReference type="EMBL" id="CAC5385415.1"/>
    </source>
</evidence>
<accession>A0A6J8BN91</accession>
<keyword evidence="3" id="KW-1185">Reference proteome</keyword>
<protein>
    <submittedName>
        <fullName evidence="2">Uncharacterized protein</fullName>
    </submittedName>
</protein>